<evidence type="ECO:0000256" key="2">
    <source>
        <dbReference type="SAM" id="Phobius"/>
    </source>
</evidence>
<reference evidence="3" key="1">
    <citation type="journal article" date="2021" name="Proc. Natl. Acad. Sci. U.S.A.">
        <title>A Catalog of Tens of Thousands of Viruses from Human Metagenomes Reveals Hidden Associations with Chronic Diseases.</title>
        <authorList>
            <person name="Tisza M.J."/>
            <person name="Buck C.B."/>
        </authorList>
    </citation>
    <scope>NUCLEOTIDE SEQUENCE</scope>
    <source>
        <strain evidence="3">CtfrL10</strain>
    </source>
</reference>
<evidence type="ECO:0000313" key="3">
    <source>
        <dbReference type="EMBL" id="DAD84871.1"/>
    </source>
</evidence>
<feature type="transmembrane region" description="Helical" evidence="2">
    <location>
        <begin position="6"/>
        <end position="25"/>
    </location>
</feature>
<feature type="region of interest" description="Disordered" evidence="1">
    <location>
        <begin position="95"/>
        <end position="141"/>
    </location>
</feature>
<keyword evidence="2" id="KW-0812">Transmembrane</keyword>
<organism evidence="3">
    <name type="scientific">Myoviridae sp. ctfrL10</name>
    <dbReference type="NCBI Taxonomy" id="2826678"/>
    <lineage>
        <taxon>Viruses</taxon>
        <taxon>Duplodnaviria</taxon>
        <taxon>Heunggongvirae</taxon>
        <taxon>Uroviricota</taxon>
        <taxon>Caudoviricetes</taxon>
    </lineage>
</organism>
<evidence type="ECO:0000256" key="1">
    <source>
        <dbReference type="SAM" id="MobiDB-lite"/>
    </source>
</evidence>
<proteinExistence type="predicted"/>
<dbReference type="EMBL" id="BK014968">
    <property type="protein sequence ID" value="DAD84871.1"/>
    <property type="molecule type" value="Genomic_DNA"/>
</dbReference>
<keyword evidence="2" id="KW-1133">Transmembrane helix</keyword>
<protein>
    <submittedName>
        <fullName evidence="3">Uncharacterized protein</fullName>
    </submittedName>
</protein>
<name>A0A8S5MS04_9CAUD</name>
<feature type="compositionally biased region" description="Basic residues" evidence="1">
    <location>
        <begin position="109"/>
        <end position="118"/>
    </location>
</feature>
<feature type="compositionally biased region" description="Basic and acidic residues" evidence="1">
    <location>
        <begin position="95"/>
        <end position="105"/>
    </location>
</feature>
<accession>A0A8S5MS04</accession>
<feature type="compositionally biased region" description="Low complexity" evidence="1">
    <location>
        <begin position="132"/>
        <end position="141"/>
    </location>
</feature>
<sequence length="141" mass="16058">MTESILQLLQWLVPTGGVGMLLGWLTSTRLRQARTAKEVHDTYKKMYEDLHNQVIEIANDNSEMRQMLARLERAISKGTACRIWATCPIRRELQRAQQDEPDLRQLLRQPHRAHRGKATPRDPPGGDDEPQAPDADPPDTA</sequence>
<keyword evidence="2" id="KW-0472">Membrane</keyword>